<evidence type="ECO:0000256" key="3">
    <source>
        <dbReference type="ARBA" id="ARBA00022842"/>
    </source>
</evidence>
<dbReference type="Proteomes" id="UP001596364">
    <property type="component" value="Unassembled WGS sequence"/>
</dbReference>
<reference evidence="5" key="1">
    <citation type="journal article" date="2019" name="Int. J. Syst. Evol. Microbiol.">
        <title>The Global Catalogue of Microorganisms (GCM) 10K type strain sequencing project: providing services to taxonomists for standard genome sequencing and annotation.</title>
        <authorList>
            <consortium name="The Broad Institute Genomics Platform"/>
            <consortium name="The Broad Institute Genome Sequencing Center for Infectious Disease"/>
            <person name="Wu L."/>
            <person name="Ma J."/>
        </authorList>
    </citation>
    <scope>NUCLEOTIDE SEQUENCE [LARGE SCALE GENOMIC DNA]</scope>
    <source>
        <strain evidence="5">CGMCC 1.16031</strain>
    </source>
</reference>
<evidence type="ECO:0000313" key="4">
    <source>
        <dbReference type="EMBL" id="MFC6438644.1"/>
    </source>
</evidence>
<dbReference type="SFLD" id="SFLDG01129">
    <property type="entry name" value="C1.5:_HAD__Beta-PGM__Phosphata"/>
    <property type="match status" value="1"/>
</dbReference>
<keyword evidence="2 4" id="KW-0378">Hydrolase</keyword>
<gene>
    <name evidence="4" type="ORF">ACFP85_00520</name>
</gene>
<protein>
    <submittedName>
        <fullName evidence="4">HAD-IA family hydrolase</fullName>
    </submittedName>
</protein>
<dbReference type="Pfam" id="PF00702">
    <property type="entry name" value="Hydrolase"/>
    <property type="match status" value="1"/>
</dbReference>
<comment type="cofactor">
    <cofactor evidence="1">
        <name>Mg(2+)</name>
        <dbReference type="ChEBI" id="CHEBI:18420"/>
    </cofactor>
</comment>
<dbReference type="RefSeq" id="WP_131259470.1">
    <property type="nucleotide sequence ID" value="NZ_JBHSUS010000001.1"/>
</dbReference>
<dbReference type="PANTHER" id="PTHR46470">
    <property type="entry name" value="N-ACYLNEURAMINATE-9-PHOSPHATASE"/>
    <property type="match status" value="1"/>
</dbReference>
<evidence type="ECO:0000256" key="1">
    <source>
        <dbReference type="ARBA" id="ARBA00001946"/>
    </source>
</evidence>
<dbReference type="Gene3D" id="1.20.120.1600">
    <property type="match status" value="1"/>
</dbReference>
<dbReference type="EMBL" id="JBHSUS010000001">
    <property type="protein sequence ID" value="MFC6438644.1"/>
    <property type="molecule type" value="Genomic_DNA"/>
</dbReference>
<dbReference type="SFLD" id="SFLDS00003">
    <property type="entry name" value="Haloacid_Dehalogenase"/>
    <property type="match status" value="1"/>
</dbReference>
<dbReference type="InterPro" id="IPR006439">
    <property type="entry name" value="HAD-SF_hydro_IA"/>
</dbReference>
<keyword evidence="3" id="KW-0460">Magnesium</keyword>
<keyword evidence="5" id="KW-1185">Reference proteome</keyword>
<proteinExistence type="predicted"/>
<dbReference type="Gene3D" id="3.40.50.1000">
    <property type="entry name" value="HAD superfamily/HAD-like"/>
    <property type="match status" value="1"/>
</dbReference>
<comment type="caution">
    <text evidence="4">The sequence shown here is derived from an EMBL/GenBank/DDBJ whole genome shotgun (WGS) entry which is preliminary data.</text>
</comment>
<dbReference type="NCBIfam" id="TIGR01549">
    <property type="entry name" value="HAD-SF-IA-v1"/>
    <property type="match status" value="1"/>
</dbReference>
<accession>A0ABW1XFY0</accession>
<name>A0ABW1XFY0_9ALTE</name>
<dbReference type="InterPro" id="IPR036412">
    <property type="entry name" value="HAD-like_sf"/>
</dbReference>
<organism evidence="4 5">
    <name type="scientific">Pseudobowmanella zhangzhouensis</name>
    <dbReference type="NCBI Taxonomy" id="1537679"/>
    <lineage>
        <taxon>Bacteria</taxon>
        <taxon>Pseudomonadati</taxon>
        <taxon>Pseudomonadota</taxon>
        <taxon>Gammaproteobacteria</taxon>
        <taxon>Alteromonadales</taxon>
        <taxon>Alteromonadaceae</taxon>
    </lineage>
</organism>
<dbReference type="GO" id="GO:0016787">
    <property type="term" value="F:hydrolase activity"/>
    <property type="evidence" value="ECO:0007669"/>
    <property type="project" value="UniProtKB-KW"/>
</dbReference>
<dbReference type="PANTHER" id="PTHR46470:SF4">
    <property type="entry name" value="5-AMINO-6-(5-PHOSPHO-D-RIBITYLAMINO)URACIL PHOSPHATASE YIGB"/>
    <property type="match status" value="1"/>
</dbReference>
<evidence type="ECO:0000256" key="2">
    <source>
        <dbReference type="ARBA" id="ARBA00022801"/>
    </source>
</evidence>
<sequence length="238" mass="26130">MIFYRRLQPVKALSFDLDDTLYDNRPIILAAEQAQLDFLFAQFPATQALGRSGWLACKLDVAQQTPALRHDVELWRKQTLAAYLHQAGYSPTECQRGVQDGFATFADARSNFMVSDEVRGILATLAAAVPLVALTNGNVDLTRIGIADYFHHVYHASVDLPAKPANAMFLTAQHNLGLAGQQILHIGDCLTNDVFGAISAGWQSGYLVHGQQPDLNANRPRVLPHVQLSELAQLQALV</sequence>
<dbReference type="InterPro" id="IPR023214">
    <property type="entry name" value="HAD_sf"/>
</dbReference>
<dbReference type="InterPro" id="IPR051400">
    <property type="entry name" value="HAD-like_hydrolase"/>
</dbReference>
<dbReference type="SUPFAM" id="SSF56784">
    <property type="entry name" value="HAD-like"/>
    <property type="match status" value="1"/>
</dbReference>
<evidence type="ECO:0000313" key="5">
    <source>
        <dbReference type="Proteomes" id="UP001596364"/>
    </source>
</evidence>